<dbReference type="SUPFAM" id="SSF69118">
    <property type="entry name" value="AhpD-like"/>
    <property type="match status" value="1"/>
</dbReference>
<dbReference type="OrthoDB" id="9808310at2"/>
<dbReference type="InterPro" id="IPR004675">
    <property type="entry name" value="AhpD_core"/>
</dbReference>
<dbReference type="EMBL" id="PPED02000001">
    <property type="protein sequence ID" value="PWN72189.1"/>
    <property type="molecule type" value="Genomic_DNA"/>
</dbReference>
<organism evidence="2 3">
    <name type="scientific">Chryseobacterium phosphatilyticum</name>
    <dbReference type="NCBI Taxonomy" id="475075"/>
    <lineage>
        <taxon>Bacteria</taxon>
        <taxon>Pseudomonadati</taxon>
        <taxon>Bacteroidota</taxon>
        <taxon>Flavobacteriia</taxon>
        <taxon>Flavobacteriales</taxon>
        <taxon>Weeksellaceae</taxon>
        <taxon>Chryseobacterium group</taxon>
        <taxon>Chryseobacterium</taxon>
    </lineage>
</organism>
<name>A0A316XG69_9FLAO</name>
<dbReference type="AlphaFoldDB" id="A0A316XG69"/>
<reference evidence="2 3" key="1">
    <citation type="submission" date="2018-04" db="EMBL/GenBank/DDBJ databases">
        <title>Draft Genome Sequence of Phosphate-Solubilizing Chryseobacterium sp. ISE14 that is a Biocontrol and Plant Growth-Promoting Rhizobacterium Isolated from Cucumber.</title>
        <authorList>
            <person name="Jeong J.-J."/>
            <person name="Sang M.K."/>
            <person name="Choi I.-G."/>
            <person name="Kim K.D."/>
        </authorList>
    </citation>
    <scope>NUCLEOTIDE SEQUENCE [LARGE SCALE GENOMIC DNA]</scope>
    <source>
        <strain evidence="2 3">ISE14</strain>
    </source>
</reference>
<comment type="caution">
    <text evidence="2">The sequence shown here is derived from an EMBL/GenBank/DDBJ whole genome shotgun (WGS) entry which is preliminary data.</text>
</comment>
<gene>
    <name evidence="2" type="ORF">C1631_006205</name>
</gene>
<dbReference type="PANTHER" id="PTHR35446">
    <property type="entry name" value="SI:CH211-175M2.5"/>
    <property type="match status" value="1"/>
</dbReference>
<dbReference type="RefSeq" id="WP_103249965.1">
    <property type="nucleotide sequence ID" value="NZ_PPED02000001.1"/>
</dbReference>
<feature type="domain" description="Carboxymuconolactone decarboxylase-like" evidence="1">
    <location>
        <begin position="45"/>
        <end position="109"/>
    </location>
</feature>
<proteinExistence type="predicted"/>
<dbReference type="Gene3D" id="1.20.1290.10">
    <property type="entry name" value="AhpD-like"/>
    <property type="match status" value="1"/>
</dbReference>
<keyword evidence="3" id="KW-1185">Reference proteome</keyword>
<evidence type="ECO:0000313" key="2">
    <source>
        <dbReference type="EMBL" id="PWN72189.1"/>
    </source>
</evidence>
<dbReference type="InterPro" id="IPR003779">
    <property type="entry name" value="CMD-like"/>
</dbReference>
<accession>A0A316XG69</accession>
<sequence length="180" mass="19680">MTTTTFTVPTREEVSSNNQTIFDHLQKGLGFVPNAYATIASSKTALENYMTFTNAKSSLNKKEKEVINLVVSQVNSCTYCLAAHTAIGKMNGFSEDQTIEIRKGGASFDSRFDALARFAKEATINKGNVSETTLNNLLNQGFTKENIIDIILAVADISITNYVNNLTNPPIDFPLASQLD</sequence>
<dbReference type="NCBIfam" id="TIGR00778">
    <property type="entry name" value="ahpD_dom"/>
    <property type="match status" value="1"/>
</dbReference>
<dbReference type="GO" id="GO:0051920">
    <property type="term" value="F:peroxiredoxin activity"/>
    <property type="evidence" value="ECO:0007669"/>
    <property type="project" value="InterPro"/>
</dbReference>
<protein>
    <submittedName>
        <fullName evidence="2">Carboxymuconolactone decarboxylase family protein</fullName>
    </submittedName>
</protein>
<dbReference type="Proteomes" id="UP000236594">
    <property type="component" value="Unassembled WGS sequence"/>
</dbReference>
<dbReference type="Pfam" id="PF02627">
    <property type="entry name" value="CMD"/>
    <property type="match status" value="1"/>
</dbReference>
<dbReference type="InterPro" id="IPR029032">
    <property type="entry name" value="AhpD-like"/>
</dbReference>
<dbReference type="PANTHER" id="PTHR35446:SF3">
    <property type="entry name" value="CMD DOMAIN-CONTAINING PROTEIN"/>
    <property type="match status" value="1"/>
</dbReference>
<evidence type="ECO:0000259" key="1">
    <source>
        <dbReference type="Pfam" id="PF02627"/>
    </source>
</evidence>
<evidence type="ECO:0000313" key="3">
    <source>
        <dbReference type="Proteomes" id="UP000236594"/>
    </source>
</evidence>